<proteinExistence type="evidence at transcript level"/>
<name>B8A240_MAIZE</name>
<sequence>MSPRSCRTTRSSTRTFSAACSCQTSARWTSVPGLTLWTSPMRPSAWTMSRTCCLGTSGTRNWRSTSTSTISTTSSRRCLAATSAAAWTISCKPLISACELSQCLNMLGLMV</sequence>
<evidence type="ECO:0000313" key="1">
    <source>
        <dbReference type="EMBL" id="ACL54239.1"/>
    </source>
</evidence>
<dbReference type="EMBL" id="BT055632">
    <property type="protein sequence ID" value="ACL54239.1"/>
    <property type="molecule type" value="mRNA"/>
</dbReference>
<dbReference type="AlphaFoldDB" id="B8A240"/>
<accession>B8A240</accession>
<organism evidence="1">
    <name type="scientific">Zea mays</name>
    <name type="common">Maize</name>
    <dbReference type="NCBI Taxonomy" id="4577"/>
    <lineage>
        <taxon>Eukaryota</taxon>
        <taxon>Viridiplantae</taxon>
        <taxon>Streptophyta</taxon>
        <taxon>Embryophyta</taxon>
        <taxon>Tracheophyta</taxon>
        <taxon>Spermatophyta</taxon>
        <taxon>Magnoliopsida</taxon>
        <taxon>Liliopsida</taxon>
        <taxon>Poales</taxon>
        <taxon>Poaceae</taxon>
        <taxon>PACMAD clade</taxon>
        <taxon>Panicoideae</taxon>
        <taxon>Andropogonodae</taxon>
        <taxon>Andropogoneae</taxon>
        <taxon>Tripsacinae</taxon>
        <taxon>Zea</taxon>
    </lineage>
</organism>
<protein>
    <submittedName>
        <fullName evidence="1">Uncharacterized protein</fullName>
    </submittedName>
</protein>
<reference evidence="1" key="1">
    <citation type="journal article" date="2009" name="PLoS Genet.">
        <title>Sequencing, mapping, and analysis of 27,455 maize full-length cDNAs.</title>
        <authorList>
            <person name="Soderlund C."/>
            <person name="Descour A."/>
            <person name="Kudrna D."/>
            <person name="Bomhoff M."/>
            <person name="Boyd L."/>
            <person name="Currie J."/>
            <person name="Angelova A."/>
            <person name="Collura K."/>
            <person name="Wissotski M."/>
            <person name="Ashley E."/>
            <person name="Morrow D."/>
            <person name="Fernandes J."/>
            <person name="Walbot V."/>
            <person name="Yu Y."/>
        </authorList>
    </citation>
    <scope>NUCLEOTIDE SEQUENCE</scope>
    <source>
        <strain evidence="1">B73</strain>
    </source>
</reference>